<evidence type="ECO:0000313" key="2">
    <source>
        <dbReference type="Proteomes" id="UP001249851"/>
    </source>
</evidence>
<dbReference type="AlphaFoldDB" id="A0AAD9V1F7"/>
<dbReference type="PANTHER" id="PTHR10559:SF18">
    <property type="entry name" value="TRANSCOBALAMIN II"/>
    <property type="match status" value="1"/>
</dbReference>
<dbReference type="Gene3D" id="2.170.130.30">
    <property type="match status" value="2"/>
</dbReference>
<sequence>MNGTVLINILHKVANENDRSPFKRYDSTYYKGLGYSLTAVDGVKQNPSTKTYWLIVDGQNGGGTPCGISSYVPVDQSTIIFRLTNDFSHGGTVSGYCKTQAPPSNQIPSPITVTIGLDWDVSTVGKPIPANYTTQVTLGTVLVDILNKAAESDANSPFNRYQCTYSAGLGRSITAMNGVPQNPDDGTNWMIYDDKTGKDISLGMDQYKPGADSVTVFRLAKTAGTSAHRSVAVIAPVFLALIAIEGLLV</sequence>
<organism evidence="1 2">
    <name type="scientific">Acropora cervicornis</name>
    <name type="common">Staghorn coral</name>
    <dbReference type="NCBI Taxonomy" id="6130"/>
    <lineage>
        <taxon>Eukaryota</taxon>
        <taxon>Metazoa</taxon>
        <taxon>Cnidaria</taxon>
        <taxon>Anthozoa</taxon>
        <taxon>Hexacorallia</taxon>
        <taxon>Scleractinia</taxon>
        <taxon>Astrocoeniina</taxon>
        <taxon>Acroporidae</taxon>
        <taxon>Acropora</taxon>
    </lineage>
</organism>
<evidence type="ECO:0000313" key="1">
    <source>
        <dbReference type="EMBL" id="KAK2557703.1"/>
    </source>
</evidence>
<comment type="caution">
    <text evidence="1">The sequence shown here is derived from an EMBL/GenBank/DDBJ whole genome shotgun (WGS) entry which is preliminary data.</text>
</comment>
<reference evidence="1" key="1">
    <citation type="journal article" date="2023" name="G3 (Bethesda)">
        <title>Whole genome assembly and annotation of the endangered Caribbean coral Acropora cervicornis.</title>
        <authorList>
            <person name="Selwyn J.D."/>
            <person name="Vollmer S.V."/>
        </authorList>
    </citation>
    <scope>NUCLEOTIDE SEQUENCE</scope>
    <source>
        <strain evidence="1">K2</strain>
    </source>
</reference>
<name>A0AAD9V1F7_ACRCE</name>
<accession>A0AAD9V1F7</accession>
<proteinExistence type="predicted"/>
<dbReference type="PANTHER" id="PTHR10559">
    <property type="entry name" value="TRANSCOBALAMIN-1/GASTRIC INTRINSIC FACTOR"/>
    <property type="match status" value="1"/>
</dbReference>
<keyword evidence="2" id="KW-1185">Reference proteome</keyword>
<dbReference type="InterPro" id="IPR051588">
    <property type="entry name" value="Cobalamin_Transport"/>
</dbReference>
<dbReference type="Proteomes" id="UP001249851">
    <property type="component" value="Unassembled WGS sequence"/>
</dbReference>
<evidence type="ECO:0008006" key="3">
    <source>
        <dbReference type="Google" id="ProtNLM"/>
    </source>
</evidence>
<dbReference type="EMBL" id="JARQWQ010000048">
    <property type="protein sequence ID" value="KAK2557703.1"/>
    <property type="molecule type" value="Genomic_DNA"/>
</dbReference>
<reference evidence="1" key="2">
    <citation type="journal article" date="2023" name="Science">
        <title>Genomic signatures of disease resistance in endangered staghorn corals.</title>
        <authorList>
            <person name="Vollmer S.V."/>
            <person name="Selwyn J.D."/>
            <person name="Despard B.A."/>
            <person name="Roesel C.L."/>
        </authorList>
    </citation>
    <scope>NUCLEOTIDE SEQUENCE</scope>
    <source>
        <strain evidence="1">K2</strain>
    </source>
</reference>
<protein>
    <recommendedName>
        <fullName evidence="3">DUF4430 domain-containing protein</fullName>
    </recommendedName>
</protein>
<gene>
    <name evidence="1" type="ORF">P5673_020067</name>
</gene>